<evidence type="ECO:0000313" key="2">
    <source>
        <dbReference type="EMBL" id="QYZ68609.1"/>
    </source>
</evidence>
<organism evidence="2 3">
    <name type="scientific">Neotabrizicola shimadae</name>
    <dbReference type="NCBI Taxonomy" id="2807096"/>
    <lineage>
        <taxon>Bacteria</taxon>
        <taxon>Pseudomonadati</taxon>
        <taxon>Pseudomonadota</taxon>
        <taxon>Alphaproteobacteria</taxon>
        <taxon>Rhodobacterales</taxon>
        <taxon>Paracoccaceae</taxon>
        <taxon>Neotabrizicola</taxon>
    </lineage>
</organism>
<dbReference type="Proteomes" id="UP000826300">
    <property type="component" value="Chromosome"/>
</dbReference>
<keyword evidence="1" id="KW-0472">Membrane</keyword>
<evidence type="ECO:0000313" key="3">
    <source>
        <dbReference type="Proteomes" id="UP000826300"/>
    </source>
</evidence>
<dbReference type="RefSeq" id="WP_220660832.1">
    <property type="nucleotide sequence ID" value="NZ_CP069370.1"/>
</dbReference>
<dbReference type="KEGG" id="nsm:JO391_12585"/>
<dbReference type="EMBL" id="CP069370">
    <property type="protein sequence ID" value="QYZ68609.1"/>
    <property type="molecule type" value="Genomic_DNA"/>
</dbReference>
<gene>
    <name evidence="2" type="ORF">JO391_12585</name>
</gene>
<keyword evidence="1" id="KW-1133">Transmembrane helix</keyword>
<name>A0A8G1ECQ3_9RHOB</name>
<dbReference type="AlphaFoldDB" id="A0A8G1ECQ3"/>
<keyword evidence="3" id="KW-1185">Reference proteome</keyword>
<accession>A0A8G1ECQ3</accession>
<sequence length="123" mass="13204">MGAGTIQQMANRVAALMDEKLGVRGTDLSAKLKKGGRLLPHKVRVAAGKLAKAAEMSKNPKLVMQLDEGELAEAYDLCVRHLGAINRRERRIGALVGFLASVAFGVLVLAGGVLLILRWRGFI</sequence>
<protein>
    <submittedName>
        <fullName evidence="2">Uncharacterized protein</fullName>
    </submittedName>
</protein>
<proteinExistence type="predicted"/>
<keyword evidence="1" id="KW-0812">Transmembrane</keyword>
<reference evidence="2" key="1">
    <citation type="submission" date="2021-02" db="EMBL/GenBank/DDBJ databases">
        <title>Rhodobacter shimadae sp. nov., an aerobic anoxygenic phototrophic bacterium isolated from a hot spring.</title>
        <authorList>
            <person name="Muramatsu S."/>
            <person name="Haruta S."/>
            <person name="Hirose S."/>
            <person name="Hanada S."/>
        </authorList>
    </citation>
    <scope>NUCLEOTIDE SEQUENCE</scope>
    <source>
        <strain evidence="2">N10</strain>
    </source>
</reference>
<evidence type="ECO:0000256" key="1">
    <source>
        <dbReference type="SAM" id="Phobius"/>
    </source>
</evidence>
<feature type="transmembrane region" description="Helical" evidence="1">
    <location>
        <begin position="92"/>
        <end position="117"/>
    </location>
</feature>